<accession>A0ABR7KY97</accession>
<dbReference type="CDD" id="cd00371">
    <property type="entry name" value="HMA"/>
    <property type="match status" value="1"/>
</dbReference>
<protein>
    <submittedName>
        <fullName evidence="2">Heavy-metal-associated domain-containing protein</fullName>
    </submittedName>
</protein>
<dbReference type="Pfam" id="PF00403">
    <property type="entry name" value="HMA"/>
    <property type="match status" value="1"/>
</dbReference>
<dbReference type="Proteomes" id="UP000652755">
    <property type="component" value="Unassembled WGS sequence"/>
</dbReference>
<dbReference type="InterPro" id="IPR006121">
    <property type="entry name" value="HMA_dom"/>
</dbReference>
<dbReference type="InterPro" id="IPR036163">
    <property type="entry name" value="HMA_dom_sf"/>
</dbReference>
<gene>
    <name evidence="2" type="ORF">H7U22_21980</name>
</gene>
<evidence type="ECO:0000313" key="3">
    <source>
        <dbReference type="Proteomes" id="UP000652755"/>
    </source>
</evidence>
<dbReference type="EMBL" id="JACRYL010000036">
    <property type="protein sequence ID" value="MBC6113096.1"/>
    <property type="molecule type" value="Genomic_DNA"/>
</dbReference>
<sequence>METLKFKTNIKCGGCIANVTPFLNKLPAIGKWNVDTQNLDKILTIEGNPGIDSQEVIDTLEDAGYKAEKL</sequence>
<dbReference type="PROSITE" id="PS50846">
    <property type="entry name" value="HMA_2"/>
    <property type="match status" value="1"/>
</dbReference>
<name>A0ABR7KY97_9SPHI</name>
<feature type="domain" description="HMA" evidence="1">
    <location>
        <begin position="1"/>
        <end position="68"/>
    </location>
</feature>
<dbReference type="RefSeq" id="WP_187073516.1">
    <property type="nucleotide sequence ID" value="NZ_JACRYL010000036.1"/>
</dbReference>
<keyword evidence="3" id="KW-1185">Reference proteome</keyword>
<dbReference type="Gene3D" id="3.30.70.100">
    <property type="match status" value="1"/>
</dbReference>
<comment type="caution">
    <text evidence="2">The sequence shown here is derived from an EMBL/GenBank/DDBJ whole genome shotgun (WGS) entry which is preliminary data.</text>
</comment>
<evidence type="ECO:0000259" key="1">
    <source>
        <dbReference type="PROSITE" id="PS50846"/>
    </source>
</evidence>
<proteinExistence type="predicted"/>
<reference evidence="2 3" key="1">
    <citation type="submission" date="2020-08" db="EMBL/GenBank/DDBJ databases">
        <authorList>
            <person name="Sun Q."/>
            <person name="Inoue M."/>
        </authorList>
    </citation>
    <scope>NUCLEOTIDE SEQUENCE [LARGE SCALE GENOMIC DNA]</scope>
    <source>
        <strain evidence="2 3">CCM 8938</strain>
    </source>
</reference>
<evidence type="ECO:0000313" key="2">
    <source>
        <dbReference type="EMBL" id="MBC6113096.1"/>
    </source>
</evidence>
<dbReference type="SUPFAM" id="SSF55008">
    <property type="entry name" value="HMA, heavy metal-associated domain"/>
    <property type="match status" value="1"/>
</dbReference>
<organism evidence="2 3">
    <name type="scientific">Pedobacter fastidiosus</name>
    <dbReference type="NCBI Taxonomy" id="2765361"/>
    <lineage>
        <taxon>Bacteria</taxon>
        <taxon>Pseudomonadati</taxon>
        <taxon>Bacteroidota</taxon>
        <taxon>Sphingobacteriia</taxon>
        <taxon>Sphingobacteriales</taxon>
        <taxon>Sphingobacteriaceae</taxon>
        <taxon>Pedobacter</taxon>
    </lineage>
</organism>